<evidence type="ECO:0000313" key="5">
    <source>
        <dbReference type="EMBL" id="ODP28386.1"/>
    </source>
</evidence>
<evidence type="ECO:0000256" key="1">
    <source>
        <dbReference type="ARBA" id="ARBA00023015"/>
    </source>
</evidence>
<dbReference type="SUPFAM" id="SSF46785">
    <property type="entry name" value="Winged helix' DNA-binding domain"/>
    <property type="match status" value="1"/>
</dbReference>
<proteinExistence type="predicted"/>
<reference evidence="5 6" key="1">
    <citation type="submission" date="2016-08" db="EMBL/GenBank/DDBJ databases">
        <title>Genome sequencing of Paenibacillus sp. TI45-13ar, isolated from Korean traditional nuruk.</title>
        <authorList>
            <person name="Kim S.-J."/>
        </authorList>
    </citation>
    <scope>NUCLEOTIDE SEQUENCE [LARGE SCALE GENOMIC DNA]</scope>
    <source>
        <strain evidence="5 6">TI45-13ar</strain>
    </source>
</reference>
<keyword evidence="6" id="KW-1185">Reference proteome</keyword>
<feature type="domain" description="HTH asnC-type" evidence="4">
    <location>
        <begin position="3"/>
        <end position="64"/>
    </location>
</feature>
<keyword evidence="1" id="KW-0805">Transcription regulation</keyword>
<organism evidence="5 6">
    <name type="scientific">Paenibacillus nuruki</name>
    <dbReference type="NCBI Taxonomy" id="1886670"/>
    <lineage>
        <taxon>Bacteria</taxon>
        <taxon>Bacillati</taxon>
        <taxon>Bacillota</taxon>
        <taxon>Bacilli</taxon>
        <taxon>Bacillales</taxon>
        <taxon>Paenibacillaceae</taxon>
        <taxon>Paenibacillus</taxon>
    </lineage>
</organism>
<evidence type="ECO:0000256" key="2">
    <source>
        <dbReference type="ARBA" id="ARBA00023125"/>
    </source>
</evidence>
<dbReference type="InterPro" id="IPR019887">
    <property type="entry name" value="Tscrpt_reg_AsnC/Lrp_C"/>
</dbReference>
<dbReference type="PANTHER" id="PTHR30154">
    <property type="entry name" value="LEUCINE-RESPONSIVE REGULATORY PROTEIN"/>
    <property type="match status" value="1"/>
</dbReference>
<sequence>MQLDHTDYQILRILAENSRIPWKDLGEQIHMTGQAVGNRIKKLEDNGVIHSYSLIVDELKLGLAYTAFVIITMNSANHKSFIHFIDERDEVIEAHRISGEGCYHLTLKVSSQDQLNDFLDALLVHGNYSLNLSIQKVKQSDVLTAILKNKSNSYS</sequence>
<evidence type="ECO:0000313" key="6">
    <source>
        <dbReference type="Proteomes" id="UP000094578"/>
    </source>
</evidence>
<gene>
    <name evidence="5" type="ORF">PTI45_02136</name>
</gene>
<dbReference type="InterPro" id="IPR019888">
    <property type="entry name" value="Tscrpt_reg_AsnC-like"/>
</dbReference>
<dbReference type="PROSITE" id="PS50956">
    <property type="entry name" value="HTH_ASNC_2"/>
    <property type="match status" value="1"/>
</dbReference>
<dbReference type="Pfam" id="PF01037">
    <property type="entry name" value="AsnC_trans_reg"/>
    <property type="match status" value="1"/>
</dbReference>
<dbReference type="EMBL" id="MDER01000038">
    <property type="protein sequence ID" value="ODP28386.1"/>
    <property type="molecule type" value="Genomic_DNA"/>
</dbReference>
<dbReference type="InterPro" id="IPR036388">
    <property type="entry name" value="WH-like_DNA-bd_sf"/>
</dbReference>
<dbReference type="Gene3D" id="3.30.70.920">
    <property type="match status" value="1"/>
</dbReference>
<dbReference type="PRINTS" id="PR00033">
    <property type="entry name" value="HTHASNC"/>
</dbReference>
<accession>A0A1E3L3R2</accession>
<dbReference type="GO" id="GO:0005829">
    <property type="term" value="C:cytosol"/>
    <property type="evidence" value="ECO:0007669"/>
    <property type="project" value="TreeGrafter"/>
</dbReference>
<dbReference type="SMART" id="SM00344">
    <property type="entry name" value="HTH_ASNC"/>
    <property type="match status" value="1"/>
</dbReference>
<dbReference type="STRING" id="1886670.PTI45_02136"/>
<dbReference type="AlphaFoldDB" id="A0A1E3L3R2"/>
<comment type="caution">
    <text evidence="5">The sequence shown here is derived from an EMBL/GenBank/DDBJ whole genome shotgun (WGS) entry which is preliminary data.</text>
</comment>
<dbReference type="Proteomes" id="UP000094578">
    <property type="component" value="Unassembled WGS sequence"/>
</dbReference>
<dbReference type="SUPFAM" id="SSF54909">
    <property type="entry name" value="Dimeric alpha+beta barrel"/>
    <property type="match status" value="1"/>
</dbReference>
<dbReference type="Pfam" id="PF13404">
    <property type="entry name" value="HTH_AsnC-type"/>
    <property type="match status" value="1"/>
</dbReference>
<dbReference type="RefSeq" id="WP_069327563.1">
    <property type="nucleotide sequence ID" value="NZ_MDER01000038.1"/>
</dbReference>
<keyword evidence="3" id="KW-0804">Transcription</keyword>
<name>A0A1E3L3R2_9BACL</name>
<dbReference type="GO" id="GO:0043200">
    <property type="term" value="P:response to amino acid"/>
    <property type="evidence" value="ECO:0007669"/>
    <property type="project" value="TreeGrafter"/>
</dbReference>
<dbReference type="InterPro" id="IPR000485">
    <property type="entry name" value="AsnC-type_HTH_dom"/>
</dbReference>
<dbReference type="InterPro" id="IPR011008">
    <property type="entry name" value="Dimeric_a/b-barrel"/>
</dbReference>
<evidence type="ECO:0000259" key="4">
    <source>
        <dbReference type="PROSITE" id="PS50956"/>
    </source>
</evidence>
<dbReference type="InterPro" id="IPR036390">
    <property type="entry name" value="WH_DNA-bd_sf"/>
</dbReference>
<dbReference type="PANTHER" id="PTHR30154:SF55">
    <property type="entry name" value="HTH-TYPE TRANSCRIPTIONAL REGULATOR LRPB"/>
    <property type="match status" value="1"/>
</dbReference>
<evidence type="ECO:0000256" key="3">
    <source>
        <dbReference type="ARBA" id="ARBA00023163"/>
    </source>
</evidence>
<dbReference type="GO" id="GO:0043565">
    <property type="term" value="F:sequence-specific DNA binding"/>
    <property type="evidence" value="ECO:0007669"/>
    <property type="project" value="InterPro"/>
</dbReference>
<dbReference type="Gene3D" id="1.10.10.10">
    <property type="entry name" value="Winged helix-like DNA-binding domain superfamily/Winged helix DNA-binding domain"/>
    <property type="match status" value="1"/>
</dbReference>
<keyword evidence="2" id="KW-0238">DNA-binding</keyword>
<protein>
    <submittedName>
        <fullName evidence="5">HTH-type transcriptional regulator LrpB</fullName>
    </submittedName>
</protein>